<feature type="transmembrane region" description="Helical" evidence="1">
    <location>
        <begin position="258"/>
        <end position="277"/>
    </location>
</feature>
<keyword evidence="1" id="KW-1133">Transmembrane helix</keyword>
<evidence type="ECO:0000313" key="3">
    <source>
        <dbReference type="Proteomes" id="UP001295684"/>
    </source>
</evidence>
<feature type="transmembrane region" description="Helical" evidence="1">
    <location>
        <begin position="12"/>
        <end position="34"/>
    </location>
</feature>
<feature type="transmembrane region" description="Helical" evidence="1">
    <location>
        <begin position="75"/>
        <end position="94"/>
    </location>
</feature>
<sequence>MGVHYEETPFVVISVISNLFLLCGLICTIYNLAMHSRAKYFAHRKRPIMVILSLVGACIVCLYTSLWFYPWAEAVLILVNILLTISIWTLYHYFKETLMYFTDKYLQANPEELTKVIGDDNKDGFTSRMLEEPYPKDKIPLIQRWKMSDRFVAYLIVVEGYAKVFPFVNVKIVHFKSALLFMNIKTLYMASFCLLAPLLQAFQYLTKEIIDDQVHFKLSLFLNFFTICMAICSIVFIIGLTTNFKKTLKFEKFRSQVVSVNLMQGSYLIIRILFTFFPLKYTDYTKDESFVLTVVCSYSVVLCIFTLLQLYSFNASRVINYINEEDKMAAPPIRSSLTEQKFCGK</sequence>
<dbReference type="Proteomes" id="UP001295684">
    <property type="component" value="Unassembled WGS sequence"/>
</dbReference>
<accession>A0AAD2CZQ7</accession>
<comment type="caution">
    <text evidence="2">The sequence shown here is derived from an EMBL/GenBank/DDBJ whole genome shotgun (WGS) entry which is preliminary data.</text>
</comment>
<feature type="transmembrane region" description="Helical" evidence="1">
    <location>
        <begin position="188"/>
        <end position="206"/>
    </location>
</feature>
<dbReference type="EMBL" id="CAMPGE010016177">
    <property type="protein sequence ID" value="CAI2374753.1"/>
    <property type="molecule type" value="Genomic_DNA"/>
</dbReference>
<proteinExistence type="predicted"/>
<dbReference type="AlphaFoldDB" id="A0AAD2CZQ7"/>
<feature type="transmembrane region" description="Helical" evidence="1">
    <location>
        <begin position="46"/>
        <end position="69"/>
    </location>
</feature>
<feature type="transmembrane region" description="Helical" evidence="1">
    <location>
        <begin position="289"/>
        <end position="311"/>
    </location>
</feature>
<organism evidence="2 3">
    <name type="scientific">Euplotes crassus</name>
    <dbReference type="NCBI Taxonomy" id="5936"/>
    <lineage>
        <taxon>Eukaryota</taxon>
        <taxon>Sar</taxon>
        <taxon>Alveolata</taxon>
        <taxon>Ciliophora</taxon>
        <taxon>Intramacronucleata</taxon>
        <taxon>Spirotrichea</taxon>
        <taxon>Hypotrichia</taxon>
        <taxon>Euplotida</taxon>
        <taxon>Euplotidae</taxon>
        <taxon>Moneuplotes</taxon>
    </lineage>
</organism>
<protein>
    <submittedName>
        <fullName evidence="2">Uncharacterized protein</fullName>
    </submittedName>
</protein>
<name>A0AAD2CZQ7_EUPCR</name>
<evidence type="ECO:0000313" key="2">
    <source>
        <dbReference type="EMBL" id="CAI2374753.1"/>
    </source>
</evidence>
<reference evidence="2" key="1">
    <citation type="submission" date="2023-07" db="EMBL/GenBank/DDBJ databases">
        <authorList>
            <consortium name="AG Swart"/>
            <person name="Singh M."/>
            <person name="Singh A."/>
            <person name="Seah K."/>
            <person name="Emmerich C."/>
        </authorList>
    </citation>
    <scope>NUCLEOTIDE SEQUENCE</scope>
    <source>
        <strain evidence="2">DP1</strain>
    </source>
</reference>
<feature type="transmembrane region" description="Helical" evidence="1">
    <location>
        <begin position="218"/>
        <end position="238"/>
    </location>
</feature>
<keyword evidence="1" id="KW-0472">Membrane</keyword>
<keyword evidence="1" id="KW-0812">Transmembrane</keyword>
<evidence type="ECO:0000256" key="1">
    <source>
        <dbReference type="SAM" id="Phobius"/>
    </source>
</evidence>
<gene>
    <name evidence="2" type="ORF">ECRASSUSDP1_LOCUS16110</name>
</gene>
<keyword evidence="3" id="KW-1185">Reference proteome</keyword>